<sequence>MPINRRALIATSLFALAGCSTGRFDANLLTLSGDQAVNELRRDAGLSSLRRDSGLVRAAQRQADAMASKETMSHAAGGPFAERVRPYYRGQYYAENIAAGQSNLGRAVASWIQSPPHRRNMLDKHMQAYGIASAKSQSGKLYWAMVLAG</sequence>
<evidence type="ECO:0000313" key="3">
    <source>
        <dbReference type="EMBL" id="RLQ88049.1"/>
    </source>
</evidence>
<evidence type="ECO:0000256" key="1">
    <source>
        <dbReference type="SAM" id="SignalP"/>
    </source>
</evidence>
<dbReference type="Gene3D" id="3.40.33.10">
    <property type="entry name" value="CAP"/>
    <property type="match status" value="1"/>
</dbReference>
<feature type="domain" description="SCP" evidence="2">
    <location>
        <begin position="36"/>
        <end position="144"/>
    </location>
</feature>
<reference evidence="3 4" key="1">
    <citation type="submission" date="2018-10" db="EMBL/GenBank/DDBJ databases">
        <title>Notoacmeibacter sp. M2BS9Y-3-1, whole genome shotgun sequence.</title>
        <authorList>
            <person name="Tuo L."/>
        </authorList>
    </citation>
    <scope>NUCLEOTIDE SEQUENCE [LARGE SCALE GENOMIC DNA]</scope>
    <source>
        <strain evidence="3 4">M2BS9Y-3-1</strain>
    </source>
</reference>
<comment type="caution">
    <text evidence="3">The sequence shown here is derived from an EMBL/GenBank/DDBJ whole genome shotgun (WGS) entry which is preliminary data.</text>
</comment>
<protein>
    <submittedName>
        <fullName evidence="3">CAP domain-containing protein</fullName>
    </submittedName>
</protein>
<dbReference type="RefSeq" id="WP_121645014.1">
    <property type="nucleotide sequence ID" value="NZ_RCWN01000001.1"/>
</dbReference>
<accession>A0A3L7JCI1</accession>
<evidence type="ECO:0000259" key="2">
    <source>
        <dbReference type="Pfam" id="PF00188"/>
    </source>
</evidence>
<organism evidence="3 4">
    <name type="scientific">Notoacmeibacter ruber</name>
    <dbReference type="NCBI Taxonomy" id="2670375"/>
    <lineage>
        <taxon>Bacteria</taxon>
        <taxon>Pseudomonadati</taxon>
        <taxon>Pseudomonadota</taxon>
        <taxon>Alphaproteobacteria</taxon>
        <taxon>Hyphomicrobiales</taxon>
        <taxon>Notoacmeibacteraceae</taxon>
        <taxon>Notoacmeibacter</taxon>
    </lineage>
</organism>
<dbReference type="PANTHER" id="PTHR31157:SF1">
    <property type="entry name" value="SCP DOMAIN-CONTAINING PROTEIN"/>
    <property type="match status" value="1"/>
</dbReference>
<dbReference type="PROSITE" id="PS51257">
    <property type="entry name" value="PROKAR_LIPOPROTEIN"/>
    <property type="match status" value="1"/>
</dbReference>
<evidence type="ECO:0000313" key="4">
    <source>
        <dbReference type="Proteomes" id="UP000281094"/>
    </source>
</evidence>
<dbReference type="CDD" id="cd05379">
    <property type="entry name" value="CAP_bacterial"/>
    <property type="match status" value="1"/>
</dbReference>
<gene>
    <name evidence="3" type="ORF">D8780_07355</name>
</gene>
<dbReference type="SUPFAM" id="SSF55797">
    <property type="entry name" value="PR-1-like"/>
    <property type="match status" value="1"/>
</dbReference>
<keyword evidence="4" id="KW-1185">Reference proteome</keyword>
<dbReference type="EMBL" id="RCWN01000001">
    <property type="protein sequence ID" value="RLQ88049.1"/>
    <property type="molecule type" value="Genomic_DNA"/>
</dbReference>
<keyword evidence="1" id="KW-0732">Signal</keyword>
<dbReference type="PANTHER" id="PTHR31157">
    <property type="entry name" value="SCP DOMAIN-CONTAINING PROTEIN"/>
    <property type="match status" value="1"/>
</dbReference>
<dbReference type="Proteomes" id="UP000281094">
    <property type="component" value="Unassembled WGS sequence"/>
</dbReference>
<proteinExistence type="predicted"/>
<feature type="signal peptide" evidence="1">
    <location>
        <begin position="1"/>
        <end position="17"/>
    </location>
</feature>
<dbReference type="InterPro" id="IPR014044">
    <property type="entry name" value="CAP_dom"/>
</dbReference>
<feature type="chain" id="PRO_5018195062" evidence="1">
    <location>
        <begin position="18"/>
        <end position="149"/>
    </location>
</feature>
<dbReference type="AlphaFoldDB" id="A0A3L7JCI1"/>
<name>A0A3L7JCI1_9HYPH</name>
<dbReference type="InterPro" id="IPR035940">
    <property type="entry name" value="CAP_sf"/>
</dbReference>
<dbReference type="Pfam" id="PF00188">
    <property type="entry name" value="CAP"/>
    <property type="match status" value="1"/>
</dbReference>